<dbReference type="InterPro" id="IPR027417">
    <property type="entry name" value="P-loop_NTPase"/>
</dbReference>
<evidence type="ECO:0000313" key="3">
    <source>
        <dbReference type="Proteomes" id="UP001163336"/>
    </source>
</evidence>
<dbReference type="PANTHER" id="PTHR30050:SF4">
    <property type="entry name" value="ATP-BINDING PROTEIN RV3427C IN INSERTION SEQUENCE-RELATED"/>
    <property type="match status" value="1"/>
</dbReference>
<protein>
    <recommendedName>
        <fullName evidence="1">IstB-like ATP-binding domain-containing protein</fullName>
    </recommendedName>
</protein>
<dbReference type="InterPro" id="IPR002611">
    <property type="entry name" value="IstB_ATP-bd"/>
</dbReference>
<dbReference type="RefSeq" id="WP_281907712.1">
    <property type="nucleotide sequence ID" value="NZ_AP026966.1"/>
</dbReference>
<organism evidence="2 3">
    <name type="scientific">Massilia varians</name>
    <dbReference type="NCBI Taxonomy" id="457921"/>
    <lineage>
        <taxon>Bacteria</taxon>
        <taxon>Pseudomonadati</taxon>
        <taxon>Pseudomonadota</taxon>
        <taxon>Betaproteobacteria</taxon>
        <taxon>Burkholderiales</taxon>
        <taxon>Oxalobacteraceae</taxon>
        <taxon>Telluria group</taxon>
        <taxon>Massilia</taxon>
    </lineage>
</organism>
<dbReference type="SUPFAM" id="SSF52540">
    <property type="entry name" value="P-loop containing nucleoside triphosphate hydrolases"/>
    <property type="match status" value="1"/>
</dbReference>
<evidence type="ECO:0000313" key="2">
    <source>
        <dbReference type="EMBL" id="BDT59163.1"/>
    </source>
</evidence>
<gene>
    <name evidence="2" type="ORF">MasN3_26570</name>
</gene>
<dbReference type="Pfam" id="PF01695">
    <property type="entry name" value="IstB_IS21"/>
    <property type="match status" value="1"/>
</dbReference>
<keyword evidence="3" id="KW-1185">Reference proteome</keyword>
<dbReference type="Gene3D" id="3.40.50.300">
    <property type="entry name" value="P-loop containing nucleotide triphosphate hydrolases"/>
    <property type="match status" value="1"/>
</dbReference>
<dbReference type="PANTHER" id="PTHR30050">
    <property type="entry name" value="CHROMOSOMAL REPLICATION INITIATOR PROTEIN DNAA"/>
    <property type="match status" value="1"/>
</dbReference>
<dbReference type="EMBL" id="AP026966">
    <property type="protein sequence ID" value="BDT59163.1"/>
    <property type="molecule type" value="Genomic_DNA"/>
</dbReference>
<feature type="domain" description="IstB-like ATP-binding" evidence="1">
    <location>
        <begin position="10"/>
        <end position="238"/>
    </location>
</feature>
<reference evidence="2" key="1">
    <citation type="submission" date="2022-11" db="EMBL/GenBank/DDBJ databases">
        <title>Isolation and characterization of PLA-degrading bacterium Massilia sp. from Antarctic soil.</title>
        <authorList>
            <person name="Sato K."/>
            <person name="Gomez-Fuentes C."/>
            <person name="Ahmad S.A."/>
            <person name="Zulkharnain A."/>
        </authorList>
    </citation>
    <scope>NUCLEOTIDE SEQUENCE</scope>
    <source>
        <strain evidence="2">N-3</strain>
    </source>
</reference>
<dbReference type="InterPro" id="IPR028350">
    <property type="entry name" value="DNAC/IstB-like"/>
</dbReference>
<sequence>MTMNEIERALRELLLSGIRAALDTRVSQDENTQEPFLGTSSLILEHELDRRRSCLMDQRYKQSALDERMSLEDFDWRFNAKLSRAACFEPHTLKLVAEGQNALILGRPGSGESHIAKAVAYQAHPAGHNVRYLEADEALATYALGGDAEQRQQLCTLVDAARLVLKDLFLARRISDKSGELLQTLVHQRYKLKCSIVVTSDLMVQNWGKYLGDNSVATTFLGRLMLWAHILELRGKATGSRRQPNWA</sequence>
<dbReference type="Proteomes" id="UP001163336">
    <property type="component" value="Chromosome"/>
</dbReference>
<name>A0ABN6TF07_9BURK</name>
<accession>A0ABN6TF07</accession>
<dbReference type="PIRSF" id="PIRSF003073">
    <property type="entry name" value="DNAC_TnpB_IstB"/>
    <property type="match status" value="1"/>
</dbReference>
<proteinExistence type="predicted"/>
<evidence type="ECO:0000259" key="1">
    <source>
        <dbReference type="Pfam" id="PF01695"/>
    </source>
</evidence>